<gene>
    <name evidence="2" type="ORF">SAMN04487861_1338</name>
</gene>
<organism evidence="2 3">
    <name type="scientific">Selenomonas ruminantium</name>
    <dbReference type="NCBI Taxonomy" id="971"/>
    <lineage>
        <taxon>Bacteria</taxon>
        <taxon>Bacillati</taxon>
        <taxon>Bacillota</taxon>
        <taxon>Negativicutes</taxon>
        <taxon>Selenomonadales</taxon>
        <taxon>Selenomonadaceae</taxon>
        <taxon>Selenomonas</taxon>
    </lineage>
</organism>
<dbReference type="RefSeq" id="WP_075445670.1">
    <property type="nucleotide sequence ID" value="NZ_FOQK01000033.1"/>
</dbReference>
<keyword evidence="1" id="KW-0175">Coiled coil</keyword>
<protein>
    <submittedName>
        <fullName evidence="2">Uncharacterized protein</fullName>
    </submittedName>
</protein>
<reference evidence="2 3" key="1">
    <citation type="submission" date="2016-10" db="EMBL/GenBank/DDBJ databases">
        <authorList>
            <person name="de Groot N.N."/>
        </authorList>
    </citation>
    <scope>NUCLEOTIDE SEQUENCE [LARGE SCALE GENOMIC DNA]</scope>
    <source>
        <strain evidence="2 3">Z108</strain>
    </source>
</reference>
<accession>A0A1I3HRE0</accession>
<dbReference type="EMBL" id="FOQK01000033">
    <property type="protein sequence ID" value="SFI38149.1"/>
    <property type="molecule type" value="Genomic_DNA"/>
</dbReference>
<evidence type="ECO:0000313" key="2">
    <source>
        <dbReference type="EMBL" id="SFI38149.1"/>
    </source>
</evidence>
<dbReference type="Proteomes" id="UP000183639">
    <property type="component" value="Unassembled WGS sequence"/>
</dbReference>
<feature type="coiled-coil region" evidence="1">
    <location>
        <begin position="32"/>
        <end position="73"/>
    </location>
</feature>
<name>A0A1I3HRE0_SELRU</name>
<evidence type="ECO:0000256" key="1">
    <source>
        <dbReference type="SAM" id="Coils"/>
    </source>
</evidence>
<dbReference type="OrthoDB" id="1665263at2"/>
<proteinExistence type="predicted"/>
<sequence>MGKIKYVIVAVLVLAVAGGAGYLMAIHYHQTREIVQAEKDKQEAAKEAARQEKEAKEAALREKARKKQELLDKRLGRAEEPDQVIRGLTADMEISQGEDGATYYRYADPTEDGIFFQPYLVRGADGVAVLHVILRHRGHRPMGFQGVDLQPTADAIYHIRAQVPVATTQTESGIMEWCDQPVDAETGKAMREISDVLAAKITMPGVEGGSNDDRMLTATEAKRIRNILELADRLNGKE</sequence>
<dbReference type="AlphaFoldDB" id="A0A1I3HRE0"/>
<evidence type="ECO:0000313" key="3">
    <source>
        <dbReference type="Proteomes" id="UP000183639"/>
    </source>
</evidence>